<evidence type="ECO:0000313" key="1">
    <source>
        <dbReference type="EMBL" id="KAJ1949161.1"/>
    </source>
</evidence>
<keyword evidence="2" id="KW-1185">Reference proteome</keyword>
<dbReference type="Proteomes" id="UP001150603">
    <property type="component" value="Unassembled WGS sequence"/>
</dbReference>
<protein>
    <submittedName>
        <fullName evidence="1">Phosphatidylinositol transfer protein csr1</fullName>
    </submittedName>
</protein>
<organism evidence="1 2">
    <name type="scientific">Linderina macrospora</name>
    <dbReference type="NCBI Taxonomy" id="4868"/>
    <lineage>
        <taxon>Eukaryota</taxon>
        <taxon>Fungi</taxon>
        <taxon>Fungi incertae sedis</taxon>
        <taxon>Zoopagomycota</taxon>
        <taxon>Kickxellomycotina</taxon>
        <taxon>Kickxellomycetes</taxon>
        <taxon>Kickxellales</taxon>
        <taxon>Kickxellaceae</taxon>
        <taxon>Linderina</taxon>
    </lineage>
</organism>
<proteinExistence type="predicted"/>
<comment type="caution">
    <text evidence="1">The sequence shown here is derived from an EMBL/GenBank/DDBJ whole genome shotgun (WGS) entry which is preliminary data.</text>
</comment>
<gene>
    <name evidence="1" type="primary">CSR1_1</name>
    <name evidence="1" type="ORF">FBU59_001266</name>
</gene>
<reference evidence="1" key="1">
    <citation type="submission" date="2022-07" db="EMBL/GenBank/DDBJ databases">
        <title>Phylogenomic reconstructions and comparative analyses of Kickxellomycotina fungi.</title>
        <authorList>
            <person name="Reynolds N.K."/>
            <person name="Stajich J.E."/>
            <person name="Barry K."/>
            <person name="Grigoriev I.V."/>
            <person name="Crous P."/>
            <person name="Smith M.E."/>
        </authorList>
    </citation>
    <scope>NUCLEOTIDE SEQUENCE</scope>
    <source>
        <strain evidence="1">NRRL 5244</strain>
    </source>
</reference>
<accession>A0ACC1JEB6</accession>
<dbReference type="EMBL" id="JANBPW010000529">
    <property type="protein sequence ID" value="KAJ1949161.1"/>
    <property type="molecule type" value="Genomic_DNA"/>
</dbReference>
<sequence length="427" mass="47665">MAGGYPVLNNYKTNTPVTDGKVGHLTTSQQQKLKQMWTKIQAHIAATGDKPIQVPADPFKVGDQANLDDTPAAVSQWYAANKARVDNVKYKTINDTLYLSGKTSATVPGNFRPLFGDSAGSRTFRNAFWQAAMSHIHPDSFPLAYLIAREWDVNKAFDLLVGCVEWRASHAVDRLMWQGESTVNARMLERGLTYVPGKDKLGCPLLVVRVHENIPREHGEGLGEKYTAFAMEQASLISRTNGERATLVYDLSSFKMENIDYGFIKAIITMNNTIFPETFQLIVVHVNSWLFSGIWKLISPWFDPIIAKRIVFTKNAQQLQAYVNNDQIPEEMGGAKKVKKEHVLPTRQENEKMFDDAARDAAEKNLADIIAAFETSTAAWVSGTEVTDRDELAAKYKSAVAALDPYIRARFKSERVGNMNAEGELVV</sequence>
<evidence type="ECO:0000313" key="2">
    <source>
        <dbReference type="Proteomes" id="UP001150603"/>
    </source>
</evidence>
<name>A0ACC1JEB6_9FUNG</name>